<sequence length="332" mass="37221">MLPSSSPLLHTLQMKIKIPYEDQAFPDSAYSELIDTINSLYLPVLTTIDLSVNLVPDDLWDYFCGKDLTFLPRTNFTALLTTHPHLVHLTLSALGTEIKEDLGFLPRLISFQGPFRDAAVICARQRQLQKLIITPSNDCADFFPTFHPLPLPNHPSLTKLCLLAVDSLGSPMKMTELSPNSFACLISSFPNLAHLDACINKPVTKYRNALISLTQLQNLRLQQYTEHFLAPPNWPACLVFPATNYIKEIDTLLPSLTQLTDVEICILADIHPASAAYVSDTGSESDSYCDEWYYDRMDSAPDIQLEYFFSVIRPVSGAQVVLDLTRVMDSYS</sequence>
<evidence type="ECO:0000313" key="2">
    <source>
        <dbReference type="Proteomes" id="UP000620124"/>
    </source>
</evidence>
<dbReference type="OrthoDB" id="3023729at2759"/>
<keyword evidence="2" id="KW-1185">Reference proteome</keyword>
<dbReference type="EMBL" id="JACAZI010000004">
    <property type="protein sequence ID" value="KAF7362358.1"/>
    <property type="molecule type" value="Genomic_DNA"/>
</dbReference>
<gene>
    <name evidence="1" type="ORF">MVEN_00582500</name>
</gene>
<protein>
    <recommendedName>
        <fullName evidence="3">F-box domain-containing protein</fullName>
    </recommendedName>
</protein>
<comment type="caution">
    <text evidence="1">The sequence shown here is derived from an EMBL/GenBank/DDBJ whole genome shotgun (WGS) entry which is preliminary data.</text>
</comment>
<evidence type="ECO:0008006" key="3">
    <source>
        <dbReference type="Google" id="ProtNLM"/>
    </source>
</evidence>
<dbReference type="Proteomes" id="UP000620124">
    <property type="component" value="Unassembled WGS sequence"/>
</dbReference>
<dbReference type="AlphaFoldDB" id="A0A8H6YJI1"/>
<proteinExistence type="predicted"/>
<name>A0A8H6YJI1_9AGAR</name>
<dbReference type="SUPFAM" id="SSF52047">
    <property type="entry name" value="RNI-like"/>
    <property type="match status" value="1"/>
</dbReference>
<accession>A0A8H6YJI1</accession>
<reference evidence="1" key="1">
    <citation type="submission" date="2020-05" db="EMBL/GenBank/DDBJ databases">
        <title>Mycena genomes resolve the evolution of fungal bioluminescence.</title>
        <authorList>
            <person name="Tsai I.J."/>
        </authorList>
    </citation>
    <scope>NUCLEOTIDE SEQUENCE</scope>
    <source>
        <strain evidence="1">CCC161011</strain>
    </source>
</reference>
<organism evidence="1 2">
    <name type="scientific">Mycena venus</name>
    <dbReference type="NCBI Taxonomy" id="2733690"/>
    <lineage>
        <taxon>Eukaryota</taxon>
        <taxon>Fungi</taxon>
        <taxon>Dikarya</taxon>
        <taxon>Basidiomycota</taxon>
        <taxon>Agaricomycotina</taxon>
        <taxon>Agaricomycetes</taxon>
        <taxon>Agaricomycetidae</taxon>
        <taxon>Agaricales</taxon>
        <taxon>Marasmiineae</taxon>
        <taxon>Mycenaceae</taxon>
        <taxon>Mycena</taxon>
    </lineage>
</organism>
<evidence type="ECO:0000313" key="1">
    <source>
        <dbReference type="EMBL" id="KAF7362358.1"/>
    </source>
</evidence>